<keyword evidence="2" id="KW-1185">Reference proteome</keyword>
<gene>
    <name evidence="1" type="ORF">WMSIL1_LOCUS493</name>
</gene>
<dbReference type="AlphaFoldDB" id="A0A564XXZ8"/>
<dbReference type="Proteomes" id="UP000321570">
    <property type="component" value="Unassembled WGS sequence"/>
</dbReference>
<accession>A0A564XXZ8</accession>
<protein>
    <submittedName>
        <fullName evidence="1">Uncharacterized protein</fullName>
    </submittedName>
</protein>
<name>A0A564XXZ8_HYMDI</name>
<evidence type="ECO:0000313" key="1">
    <source>
        <dbReference type="EMBL" id="VUZ39123.1"/>
    </source>
</evidence>
<evidence type="ECO:0000313" key="2">
    <source>
        <dbReference type="Proteomes" id="UP000321570"/>
    </source>
</evidence>
<proteinExistence type="predicted"/>
<organism evidence="1 2">
    <name type="scientific">Hymenolepis diminuta</name>
    <name type="common">Rat tapeworm</name>
    <dbReference type="NCBI Taxonomy" id="6216"/>
    <lineage>
        <taxon>Eukaryota</taxon>
        <taxon>Metazoa</taxon>
        <taxon>Spiralia</taxon>
        <taxon>Lophotrochozoa</taxon>
        <taxon>Platyhelminthes</taxon>
        <taxon>Cestoda</taxon>
        <taxon>Eucestoda</taxon>
        <taxon>Cyclophyllidea</taxon>
        <taxon>Hymenolepididae</taxon>
        <taxon>Hymenolepis</taxon>
    </lineage>
</organism>
<dbReference type="EMBL" id="CABIJS010000011">
    <property type="protein sequence ID" value="VUZ39123.1"/>
    <property type="molecule type" value="Genomic_DNA"/>
</dbReference>
<sequence>MTLVNWSEQHCTGLDWTVLERACAPGRCDVGVDAGVRSGGGVGVCSCEL</sequence>
<reference evidence="1 2" key="1">
    <citation type="submission" date="2019-07" db="EMBL/GenBank/DDBJ databases">
        <authorList>
            <person name="Jastrzebski P J."/>
            <person name="Paukszto L."/>
            <person name="Jastrzebski P J."/>
        </authorList>
    </citation>
    <scope>NUCLEOTIDE SEQUENCE [LARGE SCALE GENOMIC DNA]</scope>
    <source>
        <strain evidence="1 2">WMS-il1</strain>
    </source>
</reference>